<feature type="domain" description="Solute-binding protein family 3/N-terminal" evidence="2">
    <location>
        <begin position="14"/>
        <end position="231"/>
    </location>
</feature>
<dbReference type="PANTHER" id="PTHR35936">
    <property type="entry name" value="MEMBRANE-BOUND LYTIC MUREIN TRANSGLYCOSYLASE F"/>
    <property type="match status" value="1"/>
</dbReference>
<evidence type="ECO:0000313" key="3">
    <source>
        <dbReference type="EMBL" id="GGF65550.1"/>
    </source>
</evidence>
<evidence type="ECO:0000313" key="4">
    <source>
        <dbReference type="Proteomes" id="UP000632498"/>
    </source>
</evidence>
<dbReference type="AlphaFoldDB" id="A0A917FCB1"/>
<accession>A0A917FCB1</accession>
<evidence type="ECO:0000259" key="2">
    <source>
        <dbReference type="Pfam" id="PF00497"/>
    </source>
</evidence>
<proteinExistence type="predicted"/>
<reference evidence="3" key="1">
    <citation type="journal article" date="2014" name="Int. J. Syst. Evol. Microbiol.">
        <title>Complete genome sequence of Corynebacterium casei LMG S-19264T (=DSM 44701T), isolated from a smear-ripened cheese.</title>
        <authorList>
            <consortium name="US DOE Joint Genome Institute (JGI-PGF)"/>
            <person name="Walter F."/>
            <person name="Albersmeier A."/>
            <person name="Kalinowski J."/>
            <person name="Ruckert C."/>
        </authorList>
    </citation>
    <scope>NUCLEOTIDE SEQUENCE</scope>
    <source>
        <strain evidence="3">CGMCC 1.15254</strain>
    </source>
</reference>
<reference evidence="3" key="2">
    <citation type="submission" date="2020-09" db="EMBL/GenBank/DDBJ databases">
        <authorList>
            <person name="Sun Q."/>
            <person name="Zhou Y."/>
        </authorList>
    </citation>
    <scope>NUCLEOTIDE SEQUENCE</scope>
    <source>
        <strain evidence="3">CGMCC 1.15254</strain>
    </source>
</reference>
<dbReference type="InterPro" id="IPR001638">
    <property type="entry name" value="Solute-binding_3/MltF_N"/>
</dbReference>
<dbReference type="Proteomes" id="UP000632498">
    <property type="component" value="Unassembled WGS sequence"/>
</dbReference>
<comment type="caution">
    <text evidence="3">The sequence shown here is derived from an EMBL/GenBank/DDBJ whole genome shotgun (WGS) entry which is preliminary data.</text>
</comment>
<keyword evidence="4" id="KW-1185">Reference proteome</keyword>
<organism evidence="3 4">
    <name type="scientific">Terasakiella brassicae</name>
    <dbReference type="NCBI Taxonomy" id="1634917"/>
    <lineage>
        <taxon>Bacteria</taxon>
        <taxon>Pseudomonadati</taxon>
        <taxon>Pseudomonadota</taxon>
        <taxon>Alphaproteobacteria</taxon>
        <taxon>Rhodospirillales</taxon>
        <taxon>Terasakiellaceae</taxon>
        <taxon>Terasakiella</taxon>
    </lineage>
</organism>
<gene>
    <name evidence="3" type="ORF">GCM10011332_19530</name>
</gene>
<name>A0A917FCB1_9PROT</name>
<dbReference type="PANTHER" id="PTHR35936:SF38">
    <property type="entry name" value="GLUTAMINE-BINDING PERIPLASMIC PROTEIN"/>
    <property type="match status" value="1"/>
</dbReference>
<sequence length="239" mass="27106">MWSASSFAAERDILVGVGLSKPPYIIQDGNAGAELDIVRRGLEIAGYNMKIRYMPLKRIPHELNGGALDAGMTMRAHMAVDGFFSKAIISYQNYAITLVRPDIRLKNLNDLGYYRVTAFQNASKLLGADFKSAIAENREYYEVVNQALQVKMLAKGRTDIVISDFRIFLHFKQKVEEESGEKIAVQFHSLFPPTHYRVGFRDRQVRDDFDAALDEIKASGEYAAILQKYIREDTMNIIN</sequence>
<dbReference type="EMBL" id="BMHV01000012">
    <property type="protein sequence ID" value="GGF65550.1"/>
    <property type="molecule type" value="Genomic_DNA"/>
</dbReference>
<dbReference type="Pfam" id="PF00497">
    <property type="entry name" value="SBP_bac_3"/>
    <property type="match status" value="1"/>
</dbReference>
<protein>
    <recommendedName>
        <fullName evidence="2">Solute-binding protein family 3/N-terminal domain-containing protein</fullName>
    </recommendedName>
</protein>
<evidence type="ECO:0000256" key="1">
    <source>
        <dbReference type="ARBA" id="ARBA00022729"/>
    </source>
</evidence>
<dbReference type="SUPFAM" id="SSF53850">
    <property type="entry name" value="Periplasmic binding protein-like II"/>
    <property type="match status" value="1"/>
</dbReference>
<keyword evidence="1" id="KW-0732">Signal</keyword>
<dbReference type="RefSeq" id="WP_188664320.1">
    <property type="nucleotide sequence ID" value="NZ_BMHV01000012.1"/>
</dbReference>
<dbReference type="Gene3D" id="3.40.190.10">
    <property type="entry name" value="Periplasmic binding protein-like II"/>
    <property type="match status" value="2"/>
</dbReference>